<dbReference type="PANTHER" id="PTHR36108:SF13">
    <property type="entry name" value="COLOSSIN-B-RELATED"/>
    <property type="match status" value="1"/>
</dbReference>
<evidence type="ECO:0000259" key="5">
    <source>
        <dbReference type="PROSITE" id="PS51841"/>
    </source>
</evidence>
<keyword evidence="6" id="KW-0121">Carboxypeptidase</keyword>
<comment type="similarity">
    <text evidence="1">Belongs to the serine-aspartate repeat-containing protein (SDr) family.</text>
</comment>
<dbReference type="EMBL" id="SNZB01000003">
    <property type="protein sequence ID" value="TDR20391.1"/>
    <property type="molecule type" value="Genomic_DNA"/>
</dbReference>
<feature type="signal peptide" evidence="4">
    <location>
        <begin position="1"/>
        <end position="23"/>
    </location>
</feature>
<accession>A0A4V3DI16</accession>
<dbReference type="Proteomes" id="UP000295724">
    <property type="component" value="Unassembled WGS sequence"/>
</dbReference>
<feature type="chain" id="PRO_5020360862" evidence="4">
    <location>
        <begin position="24"/>
        <end position="1378"/>
    </location>
</feature>
<feature type="domain" description="LTD" evidence="5">
    <location>
        <begin position="312"/>
        <end position="464"/>
    </location>
</feature>
<dbReference type="PROSITE" id="PS51841">
    <property type="entry name" value="LTD"/>
    <property type="match status" value="1"/>
</dbReference>
<proteinExistence type="inferred from homology"/>
<keyword evidence="2" id="KW-0964">Secreted</keyword>
<dbReference type="GO" id="GO:0004180">
    <property type="term" value="F:carboxypeptidase activity"/>
    <property type="evidence" value="ECO:0007669"/>
    <property type="project" value="UniProtKB-KW"/>
</dbReference>
<evidence type="ECO:0000313" key="7">
    <source>
        <dbReference type="Proteomes" id="UP000295724"/>
    </source>
</evidence>
<dbReference type="InterPro" id="IPR013784">
    <property type="entry name" value="Carb-bd-like_fold"/>
</dbReference>
<evidence type="ECO:0000313" key="6">
    <source>
        <dbReference type="EMBL" id="TDR20391.1"/>
    </source>
</evidence>
<dbReference type="GO" id="GO:0030246">
    <property type="term" value="F:carbohydrate binding"/>
    <property type="evidence" value="ECO:0007669"/>
    <property type="project" value="InterPro"/>
</dbReference>
<keyword evidence="7" id="KW-1185">Reference proteome</keyword>
<dbReference type="InterPro" id="IPR001322">
    <property type="entry name" value="Lamin_tail_dom"/>
</dbReference>
<name>A0A4V3DI16_9GAMM</name>
<dbReference type="RefSeq" id="WP_099018244.1">
    <property type="nucleotide sequence ID" value="NZ_NIHB01000001.1"/>
</dbReference>
<evidence type="ECO:0000256" key="2">
    <source>
        <dbReference type="ARBA" id="ARBA00022525"/>
    </source>
</evidence>
<sequence length="1378" mass="153872">MKFNILIKTLQLLLVSAIGILNANSSPLTNNDLKEITADIELINQFKEEQTIEKNTKYLYKKFINYDILLTQYKTLHSFNMETDEFNNRVHHKIKSALHMMNNDYPVPELSSFSYRESNRGGSGIIRGKVIDENTQLPLENVHMAFYSDAGTYVSSTTTDLSGRYIMQNLAPGRYLVKASETNYAEEFYNGILCPRGLGFGCQVNDIDALDLQPSQIISDVDFSLVNGPVITGRIVDQDTGLPLRARVNLLTDNEMFDAYVNSSSSDGSFELVASGSGEYYIQFENNLYIDEMYDNVWCGQQCDYDLVPTVTLSSNTTTDLGDIGLKKPASISGTLFDQDDNMPILNGYPSIRLYNSTDEFIDNLSSWQINEGLWEFEGIQPGEYYTIASSNGYFAEMYFNQDCPSRDISSCFTFTPDLIVHDGVAAVNNVDMTLIKIPPAPTFINGVVRLPNGDPIDSDSYVRLHRILDNGTPSSSYHQSNVDQNGNYAFSDVAAGSYLFVASTSDYHNDAYPGVPGCDISIYNCSPELFGTPLVISESTQTINFDFNLHQYPSLSGLVKDNNNATIGSATVTLEDIDTGYRYTERTDSNGEYLFEQVQQGNYKLYASFDGHASVAYQQVVCSNYNCSNQSGAQTIDIEVGNDLIGYEFSLSQLPTLNVEFISAVNSIRGELKIYDSNGNNVYNQYVNGLNKEFNIYPGSYYLVYKENQYSDNKNVNKIYGGPNCYETCDPLLGQLVTVGLNQSYDFIFNLDQHFKVQFQDKNFRNYFDIKFYDSNNQLVLNRSSSSSSSGEIYFDSLESIKIGVTKLGYYSYYHENIQCHGEACGLDTATVINPQVNQSISIDFSLQSLADISGIMMDESQQPLDGIVELFNASGNKVKSYATSNDGVFSLIGISPGNYYLKGISSGHQSMLFDGVTCLENCDATIGSPIEVFIGVDISDIEIRLPRYGSIEINAARYVNGDVVNSVRVEMVDVNNLNQNHPGKTIYDGNTQPLLLPPGMYQIITDDNDVIRTAYPDIDCSQISQQECINQSTIISIDNYDEVTLTDFIIHKKGEIRGEALDEITNEPVIYHRINLYDDDFQLVDYANTNSNGEFVFSDLSSGSYYLELIKGNSHMGELFNDVNCYEGIGVSCMFTEGFAVDVAADTIVSVNFSPTQKPELNIHAINSYNLSGINTDVRVYSHLLGSAVISSNNKTIHNLLLSPGEYWIIAEARDYNIKGYPDVICESFNINQCESGLLSINLEMGDSKSIQLELELLQGINGFVTDAVSGEPVADVIIDAWRNNYHDDLTVTSPNGGYSIRLNRDQDYYLSTDLPTSLPYYNEVYKNKHCFDGPAILDFCSPYSGSPLRFDYYNDQPIEANFELDIDEIFLSDFE</sequence>
<dbReference type="SUPFAM" id="SSF49452">
    <property type="entry name" value="Starch-binding domain-like"/>
    <property type="match status" value="1"/>
</dbReference>
<keyword evidence="6" id="KW-0378">Hydrolase</keyword>
<evidence type="ECO:0000256" key="3">
    <source>
        <dbReference type="ARBA" id="ARBA00022729"/>
    </source>
</evidence>
<dbReference type="PANTHER" id="PTHR36108">
    <property type="entry name" value="COLOSSIN-B-RELATED"/>
    <property type="match status" value="1"/>
</dbReference>
<protein>
    <submittedName>
        <fullName evidence="6">Carboxypeptidase family protein</fullName>
    </submittedName>
</protein>
<dbReference type="SUPFAM" id="SSF49464">
    <property type="entry name" value="Carboxypeptidase regulatory domain-like"/>
    <property type="match status" value="1"/>
</dbReference>
<dbReference type="InterPro" id="IPR008969">
    <property type="entry name" value="CarboxyPept-like_regulatory"/>
</dbReference>
<gene>
    <name evidence="6" type="ORF">C8D91_1363</name>
</gene>
<keyword evidence="3 4" id="KW-0732">Signal</keyword>
<keyword evidence="6" id="KW-0645">Protease</keyword>
<dbReference type="Gene3D" id="2.60.40.1120">
    <property type="entry name" value="Carboxypeptidase-like, regulatory domain"/>
    <property type="match status" value="2"/>
</dbReference>
<dbReference type="SUPFAM" id="SSF49478">
    <property type="entry name" value="Cna protein B-type domain"/>
    <property type="match status" value="3"/>
</dbReference>
<evidence type="ECO:0000256" key="1">
    <source>
        <dbReference type="ARBA" id="ARBA00007257"/>
    </source>
</evidence>
<organism evidence="6 7">
    <name type="scientific">Marinicella litoralis</name>
    <dbReference type="NCBI Taxonomy" id="644220"/>
    <lineage>
        <taxon>Bacteria</taxon>
        <taxon>Pseudomonadati</taxon>
        <taxon>Pseudomonadota</taxon>
        <taxon>Gammaproteobacteria</taxon>
        <taxon>Lysobacterales</taxon>
        <taxon>Marinicellaceae</taxon>
        <taxon>Marinicella</taxon>
    </lineage>
</organism>
<dbReference type="OrthoDB" id="176752at2"/>
<evidence type="ECO:0000256" key="4">
    <source>
        <dbReference type="SAM" id="SignalP"/>
    </source>
</evidence>
<comment type="caution">
    <text evidence="6">The sequence shown here is derived from an EMBL/GenBank/DDBJ whole genome shotgun (WGS) entry which is preliminary data.</text>
</comment>
<reference evidence="6 7" key="1">
    <citation type="submission" date="2019-03" db="EMBL/GenBank/DDBJ databases">
        <title>Genomic Encyclopedia of Type Strains, Phase IV (KMG-IV): sequencing the most valuable type-strain genomes for metagenomic binning, comparative biology and taxonomic classification.</title>
        <authorList>
            <person name="Goeker M."/>
        </authorList>
    </citation>
    <scope>NUCLEOTIDE SEQUENCE [LARGE SCALE GENOMIC DNA]</scope>
    <source>
        <strain evidence="6 7">DSM 25488</strain>
    </source>
</reference>
<dbReference type="Pfam" id="PF13620">
    <property type="entry name" value="CarboxypepD_reg"/>
    <property type="match status" value="2"/>
</dbReference>